<protein>
    <submittedName>
        <fullName evidence="5">Polysaccharide export protein</fullName>
    </submittedName>
</protein>
<evidence type="ECO:0000259" key="3">
    <source>
        <dbReference type="Pfam" id="PF02563"/>
    </source>
</evidence>
<dbReference type="Pfam" id="PF02563">
    <property type="entry name" value="Poly_export"/>
    <property type="match status" value="1"/>
</dbReference>
<keyword evidence="6" id="KW-1185">Reference proteome</keyword>
<dbReference type="AlphaFoldDB" id="A0A8J6PYE6"/>
<comment type="caution">
    <text evidence="5">The sequence shown here is derived from an EMBL/GenBank/DDBJ whole genome shotgun (WGS) entry which is preliminary data.</text>
</comment>
<dbReference type="Gene3D" id="3.10.560.10">
    <property type="entry name" value="Outer membrane lipoprotein wza domain like"/>
    <property type="match status" value="1"/>
</dbReference>
<evidence type="ECO:0000313" key="5">
    <source>
        <dbReference type="EMBL" id="MBD0413465.1"/>
    </source>
</evidence>
<sequence>MTRSGAIVAGACSLAMLVLQNCSSTSSPTAGPTGVQALQPTSAAGAGDGALRIVSSLPAPSQTGDGDDQPLSPGDVLELDFFQVDNLDRTVQIDANGRVSLALIGTVTAAGKSVRQFEHEVKSAYGAKYLQNPDVTVFVKDSAGQRVTIDGEVAKAGIVPVSSTATLLDVVALAGGFRPVADETKVFVYRDSNGQKLVANYNVKAIRQGGAPNPRIYGGDVIVVFPSSSKVAVQNLKEALGVASSAARLAVF</sequence>
<feature type="signal peptide" evidence="2">
    <location>
        <begin position="1"/>
        <end position="20"/>
    </location>
</feature>
<evidence type="ECO:0000256" key="2">
    <source>
        <dbReference type="SAM" id="SignalP"/>
    </source>
</evidence>
<organism evidence="5 6">
    <name type="scientific">Oryzicola mucosus</name>
    <dbReference type="NCBI Taxonomy" id="2767425"/>
    <lineage>
        <taxon>Bacteria</taxon>
        <taxon>Pseudomonadati</taxon>
        <taxon>Pseudomonadota</taxon>
        <taxon>Alphaproteobacteria</taxon>
        <taxon>Hyphomicrobiales</taxon>
        <taxon>Phyllobacteriaceae</taxon>
        <taxon>Oryzicola</taxon>
    </lineage>
</organism>
<dbReference type="RefSeq" id="WP_188162898.1">
    <property type="nucleotide sequence ID" value="NZ_JACVVX010000001.1"/>
</dbReference>
<gene>
    <name evidence="5" type="ORF">ICI42_02190</name>
</gene>
<dbReference type="Pfam" id="PF10531">
    <property type="entry name" value="SLBB"/>
    <property type="match status" value="1"/>
</dbReference>
<dbReference type="GO" id="GO:0015159">
    <property type="term" value="F:polysaccharide transmembrane transporter activity"/>
    <property type="evidence" value="ECO:0007669"/>
    <property type="project" value="InterPro"/>
</dbReference>
<dbReference type="EMBL" id="JACVVX010000001">
    <property type="protein sequence ID" value="MBD0413465.1"/>
    <property type="molecule type" value="Genomic_DNA"/>
</dbReference>
<feature type="domain" description="Polysaccharide export protein N-terminal" evidence="3">
    <location>
        <begin position="68"/>
        <end position="140"/>
    </location>
</feature>
<dbReference type="PANTHER" id="PTHR33619:SF3">
    <property type="entry name" value="POLYSACCHARIDE EXPORT PROTEIN GFCE-RELATED"/>
    <property type="match status" value="1"/>
</dbReference>
<dbReference type="Proteomes" id="UP000643405">
    <property type="component" value="Unassembled WGS sequence"/>
</dbReference>
<dbReference type="Gene3D" id="3.30.1950.10">
    <property type="entry name" value="wza like domain"/>
    <property type="match status" value="1"/>
</dbReference>
<evidence type="ECO:0000259" key="4">
    <source>
        <dbReference type="Pfam" id="PF10531"/>
    </source>
</evidence>
<accession>A0A8J6PYE6</accession>
<dbReference type="InterPro" id="IPR019554">
    <property type="entry name" value="Soluble_ligand-bd"/>
</dbReference>
<name>A0A8J6PYE6_9HYPH</name>
<dbReference type="PANTHER" id="PTHR33619">
    <property type="entry name" value="POLYSACCHARIDE EXPORT PROTEIN GFCE-RELATED"/>
    <property type="match status" value="1"/>
</dbReference>
<proteinExistence type="predicted"/>
<dbReference type="InterPro" id="IPR049712">
    <property type="entry name" value="Poly_export"/>
</dbReference>
<keyword evidence="1 2" id="KW-0732">Signal</keyword>
<evidence type="ECO:0000313" key="6">
    <source>
        <dbReference type="Proteomes" id="UP000643405"/>
    </source>
</evidence>
<feature type="chain" id="PRO_5035264696" evidence="2">
    <location>
        <begin position="21"/>
        <end position="252"/>
    </location>
</feature>
<dbReference type="InterPro" id="IPR003715">
    <property type="entry name" value="Poly_export_N"/>
</dbReference>
<reference evidence="5" key="1">
    <citation type="submission" date="2020-09" db="EMBL/GenBank/DDBJ databases">
        <title>Genome seq and assembly of Tianweitania sp.</title>
        <authorList>
            <person name="Chhetri G."/>
        </authorList>
    </citation>
    <scope>NUCLEOTIDE SEQUENCE</scope>
    <source>
        <strain evidence="5">Rool2</strain>
    </source>
</reference>
<evidence type="ECO:0000256" key="1">
    <source>
        <dbReference type="ARBA" id="ARBA00022729"/>
    </source>
</evidence>
<feature type="domain" description="Soluble ligand binding" evidence="4">
    <location>
        <begin position="146"/>
        <end position="194"/>
    </location>
</feature>